<dbReference type="AlphaFoldDB" id="A0A6P4ZDJ9"/>
<dbReference type="KEGG" id="bbel:109473676"/>
<dbReference type="Proteomes" id="UP000515135">
    <property type="component" value="Unplaced"/>
</dbReference>
<dbReference type="OrthoDB" id="9973375at2759"/>
<evidence type="ECO:0000256" key="1">
    <source>
        <dbReference type="SAM" id="MobiDB-lite"/>
    </source>
</evidence>
<accession>A0A6P4ZDJ9</accession>
<keyword evidence="2" id="KW-1185">Reference proteome</keyword>
<evidence type="ECO:0000313" key="2">
    <source>
        <dbReference type="Proteomes" id="UP000515135"/>
    </source>
</evidence>
<sequence>MADNFKENARNNYSRKYKLAHRDNVKNRPKPPAVLENSRCRDCLGAYDKKALYEGACVCHSGFLVALRGTSYSRWTCCNVVSDASTPSYQEHKDTGCSTGRHFWQPHRKTGAGHRRTHKRRALAEEIRDAR</sequence>
<name>A0A6P4ZDJ9_BRABE</name>
<protein>
    <submittedName>
        <fullName evidence="3">Uncharacterized protein LOC109473676</fullName>
    </submittedName>
</protein>
<organism evidence="2 3">
    <name type="scientific">Branchiostoma belcheri</name>
    <name type="common">Amphioxus</name>
    <dbReference type="NCBI Taxonomy" id="7741"/>
    <lineage>
        <taxon>Eukaryota</taxon>
        <taxon>Metazoa</taxon>
        <taxon>Chordata</taxon>
        <taxon>Cephalochordata</taxon>
        <taxon>Leptocardii</taxon>
        <taxon>Amphioxiformes</taxon>
        <taxon>Branchiostomatidae</taxon>
        <taxon>Branchiostoma</taxon>
    </lineage>
</organism>
<proteinExistence type="predicted"/>
<feature type="compositionally biased region" description="Basic residues" evidence="1">
    <location>
        <begin position="104"/>
        <end position="120"/>
    </location>
</feature>
<dbReference type="RefSeq" id="XP_019629192.1">
    <property type="nucleotide sequence ID" value="XM_019773633.1"/>
</dbReference>
<reference evidence="3" key="1">
    <citation type="submission" date="2025-08" db="UniProtKB">
        <authorList>
            <consortium name="RefSeq"/>
        </authorList>
    </citation>
    <scope>IDENTIFICATION</scope>
    <source>
        <tissue evidence="3">Gonad</tissue>
    </source>
</reference>
<dbReference type="GeneID" id="109473676"/>
<gene>
    <name evidence="3" type="primary">LOC109473676</name>
</gene>
<feature type="region of interest" description="Disordered" evidence="1">
    <location>
        <begin position="86"/>
        <end position="120"/>
    </location>
</feature>
<evidence type="ECO:0000313" key="3">
    <source>
        <dbReference type="RefSeq" id="XP_019629192.1"/>
    </source>
</evidence>